<feature type="compositionally biased region" description="Basic residues" evidence="5">
    <location>
        <begin position="497"/>
        <end position="509"/>
    </location>
</feature>
<name>H3H648_PHYRM</name>
<evidence type="ECO:0000256" key="3">
    <source>
        <dbReference type="ARBA" id="ARBA00022722"/>
    </source>
</evidence>
<keyword evidence="2" id="KW-0548">Nucleotidyltransferase</keyword>
<dbReference type="InterPro" id="IPR041588">
    <property type="entry name" value="Integrase_H2C2"/>
</dbReference>
<dbReference type="Gene3D" id="1.10.340.70">
    <property type="match status" value="1"/>
</dbReference>
<dbReference type="InterPro" id="IPR043128">
    <property type="entry name" value="Rev_trsase/Diguanyl_cyclase"/>
</dbReference>
<feature type="compositionally biased region" description="Low complexity" evidence="5">
    <location>
        <begin position="230"/>
        <end position="239"/>
    </location>
</feature>
<feature type="domain" description="Reverse transcriptase" evidence="6">
    <location>
        <begin position="693"/>
        <end position="913"/>
    </location>
</feature>
<dbReference type="VEuPathDB" id="FungiDB:KRP23_5223"/>
<feature type="compositionally biased region" description="Basic and acidic residues" evidence="5">
    <location>
        <begin position="449"/>
        <end position="476"/>
    </location>
</feature>
<feature type="compositionally biased region" description="Polar residues" evidence="5">
    <location>
        <begin position="214"/>
        <end position="229"/>
    </location>
</feature>
<accession>H3H648</accession>
<keyword evidence="8" id="KW-1185">Reference proteome</keyword>
<dbReference type="InterPro" id="IPR005162">
    <property type="entry name" value="Retrotrans_gag_dom"/>
</dbReference>
<evidence type="ECO:0000313" key="7">
    <source>
        <dbReference type="EnsemblProtists" id="Phyra86139"/>
    </source>
</evidence>
<evidence type="ECO:0000259" key="6">
    <source>
        <dbReference type="PROSITE" id="PS50878"/>
    </source>
</evidence>
<evidence type="ECO:0000256" key="2">
    <source>
        <dbReference type="ARBA" id="ARBA00022695"/>
    </source>
</evidence>
<dbReference type="VEuPathDB" id="FungiDB:KRP22_487"/>
<dbReference type="InterPro" id="IPR050951">
    <property type="entry name" value="Retrovirus_Pol_polyprotein"/>
</dbReference>
<dbReference type="VEuPathDB" id="FungiDB:KRP22_10294"/>
<feature type="compositionally biased region" description="Low complexity" evidence="5">
    <location>
        <begin position="421"/>
        <end position="432"/>
    </location>
</feature>
<feature type="region of interest" description="Disordered" evidence="5">
    <location>
        <begin position="198"/>
        <end position="239"/>
    </location>
</feature>
<dbReference type="EnsemblProtists" id="Phyra86139">
    <property type="protein sequence ID" value="Phyra86139"/>
    <property type="gene ID" value="Phyra86139"/>
</dbReference>
<dbReference type="GO" id="GO:0016779">
    <property type="term" value="F:nucleotidyltransferase activity"/>
    <property type="evidence" value="ECO:0007669"/>
    <property type="project" value="UniProtKB-KW"/>
</dbReference>
<dbReference type="FunFam" id="1.10.340.70:FF:000001">
    <property type="entry name" value="Retrovirus-related Pol polyprotein from transposon gypsy-like Protein"/>
    <property type="match status" value="1"/>
</dbReference>
<evidence type="ECO:0000313" key="8">
    <source>
        <dbReference type="Proteomes" id="UP000005238"/>
    </source>
</evidence>
<dbReference type="VEuPathDB" id="FungiDB:KRP23_5383"/>
<feature type="compositionally biased region" description="Basic and acidic residues" evidence="5">
    <location>
        <begin position="405"/>
        <end position="420"/>
    </location>
</feature>
<dbReference type="VEuPathDB" id="FungiDB:KRP22_6194"/>
<organism evidence="7 8">
    <name type="scientific">Phytophthora ramorum</name>
    <name type="common">Sudden oak death agent</name>
    <dbReference type="NCBI Taxonomy" id="164328"/>
    <lineage>
        <taxon>Eukaryota</taxon>
        <taxon>Sar</taxon>
        <taxon>Stramenopiles</taxon>
        <taxon>Oomycota</taxon>
        <taxon>Peronosporomycetes</taxon>
        <taxon>Peronosporales</taxon>
        <taxon>Peronosporaceae</taxon>
        <taxon>Phytophthora</taxon>
    </lineage>
</organism>
<protein>
    <recommendedName>
        <fullName evidence="6">Reverse transcriptase domain-containing protein</fullName>
    </recommendedName>
</protein>
<dbReference type="PANTHER" id="PTHR37984">
    <property type="entry name" value="PROTEIN CBG26694"/>
    <property type="match status" value="1"/>
</dbReference>
<evidence type="ECO:0000256" key="4">
    <source>
        <dbReference type="ARBA" id="ARBA00022759"/>
    </source>
</evidence>
<dbReference type="Gene3D" id="3.30.70.270">
    <property type="match status" value="2"/>
</dbReference>
<dbReference type="PROSITE" id="PS50878">
    <property type="entry name" value="RT_POL"/>
    <property type="match status" value="1"/>
</dbReference>
<dbReference type="SUPFAM" id="SSF53098">
    <property type="entry name" value="Ribonuclease H-like"/>
    <property type="match status" value="1"/>
</dbReference>
<dbReference type="CDD" id="cd01647">
    <property type="entry name" value="RT_LTR"/>
    <property type="match status" value="1"/>
</dbReference>
<dbReference type="Pfam" id="PF03732">
    <property type="entry name" value="Retrotrans_gag"/>
    <property type="match status" value="1"/>
</dbReference>
<dbReference type="Proteomes" id="UP000005238">
    <property type="component" value="Unassembled WGS sequence"/>
</dbReference>
<keyword evidence="4" id="KW-0378">Hydrolase</keyword>
<dbReference type="EMBL" id="DS566476">
    <property type="status" value="NOT_ANNOTATED_CDS"/>
    <property type="molecule type" value="Genomic_DNA"/>
</dbReference>
<keyword evidence="3" id="KW-0540">Nuclease</keyword>
<evidence type="ECO:0000256" key="5">
    <source>
        <dbReference type="SAM" id="MobiDB-lite"/>
    </source>
</evidence>
<keyword evidence="4" id="KW-0255">Endonuclease</keyword>
<evidence type="ECO:0000256" key="1">
    <source>
        <dbReference type="ARBA" id="ARBA00022679"/>
    </source>
</evidence>
<dbReference type="Pfam" id="PF08284">
    <property type="entry name" value="RVP_2"/>
    <property type="match status" value="1"/>
</dbReference>
<dbReference type="InParanoid" id="H3H648"/>
<dbReference type="Gene3D" id="2.40.70.10">
    <property type="entry name" value="Acid Proteases"/>
    <property type="match status" value="1"/>
</dbReference>
<dbReference type="InterPro" id="IPR043502">
    <property type="entry name" value="DNA/RNA_pol_sf"/>
</dbReference>
<dbReference type="SUPFAM" id="SSF56672">
    <property type="entry name" value="DNA/RNA polymerases"/>
    <property type="match status" value="1"/>
</dbReference>
<dbReference type="GO" id="GO:0004519">
    <property type="term" value="F:endonuclease activity"/>
    <property type="evidence" value="ECO:0007669"/>
    <property type="project" value="UniProtKB-KW"/>
</dbReference>
<dbReference type="Gene3D" id="3.10.10.10">
    <property type="entry name" value="HIV Type 1 Reverse Transcriptase, subunit A, domain 1"/>
    <property type="match status" value="1"/>
</dbReference>
<feature type="compositionally biased region" description="Low complexity" evidence="5">
    <location>
        <begin position="382"/>
        <end position="397"/>
    </location>
</feature>
<dbReference type="HOGENOM" id="CLU_000384_41_2_1"/>
<dbReference type="Pfam" id="PF00078">
    <property type="entry name" value="RVT_1"/>
    <property type="match status" value="1"/>
</dbReference>
<reference evidence="8" key="1">
    <citation type="journal article" date="2006" name="Science">
        <title>Phytophthora genome sequences uncover evolutionary origins and mechanisms of pathogenesis.</title>
        <authorList>
            <person name="Tyler B.M."/>
            <person name="Tripathy S."/>
            <person name="Zhang X."/>
            <person name="Dehal P."/>
            <person name="Jiang R.H."/>
            <person name="Aerts A."/>
            <person name="Arredondo F.D."/>
            <person name="Baxter L."/>
            <person name="Bensasson D."/>
            <person name="Beynon J.L."/>
            <person name="Chapman J."/>
            <person name="Damasceno C.M."/>
            <person name="Dorrance A.E."/>
            <person name="Dou D."/>
            <person name="Dickerman A.W."/>
            <person name="Dubchak I.L."/>
            <person name="Garbelotto M."/>
            <person name="Gijzen M."/>
            <person name="Gordon S.G."/>
            <person name="Govers F."/>
            <person name="Grunwald N.J."/>
            <person name="Huang W."/>
            <person name="Ivors K.L."/>
            <person name="Jones R.W."/>
            <person name="Kamoun S."/>
            <person name="Krampis K."/>
            <person name="Lamour K.H."/>
            <person name="Lee M.K."/>
            <person name="McDonald W.H."/>
            <person name="Medina M."/>
            <person name="Meijer H.J."/>
            <person name="Nordberg E.K."/>
            <person name="Maclean D.J."/>
            <person name="Ospina-Giraldo M.D."/>
            <person name="Morris P.F."/>
            <person name="Phuntumart V."/>
            <person name="Putnam N.H."/>
            <person name="Rash S."/>
            <person name="Rose J.K."/>
            <person name="Sakihama Y."/>
            <person name="Salamov A.A."/>
            <person name="Savidor A."/>
            <person name="Scheuring C.F."/>
            <person name="Smith B.M."/>
            <person name="Sobral B.W."/>
            <person name="Terry A."/>
            <person name="Torto-Alalibo T.A."/>
            <person name="Win J."/>
            <person name="Xu Z."/>
            <person name="Zhang H."/>
            <person name="Grigoriev I.V."/>
            <person name="Rokhsar D.S."/>
            <person name="Boore J.L."/>
        </authorList>
    </citation>
    <scope>NUCLEOTIDE SEQUENCE [LARGE SCALE GENOMIC DNA]</scope>
    <source>
        <strain evidence="8">Pr102</strain>
    </source>
</reference>
<feature type="region of interest" description="Disordered" evidence="5">
    <location>
        <begin position="322"/>
        <end position="513"/>
    </location>
</feature>
<dbReference type="eggNOG" id="KOG0017">
    <property type="taxonomic scope" value="Eukaryota"/>
</dbReference>
<dbReference type="Pfam" id="PF17921">
    <property type="entry name" value="Integrase_H2C2"/>
    <property type="match status" value="1"/>
</dbReference>
<dbReference type="InterPro" id="IPR012337">
    <property type="entry name" value="RNaseH-like_sf"/>
</dbReference>
<proteinExistence type="predicted"/>
<reference evidence="7" key="2">
    <citation type="submission" date="2015-06" db="UniProtKB">
        <authorList>
            <consortium name="EnsemblProtists"/>
        </authorList>
    </citation>
    <scope>IDENTIFICATION</scope>
    <source>
        <strain evidence="7">Pr102</strain>
    </source>
</reference>
<dbReference type="InterPro" id="IPR036397">
    <property type="entry name" value="RNaseH_sf"/>
</dbReference>
<sequence length="1292" mass="143664">MSVGSPTTSATHVARADCPHLSEPEWEALQRLSTVIGEAAVATMLRTLSPTEQHGVALGFIVKEQRETAAPTSVSPSATPRVESLKLHDFKEELKLAFEPPQNEFRLRAEFLDLQQGKHDVHAYAQRAQYLVSNIVTNPIDEPTKVVTFMKGLRDGPVKTYLFREYPNTLEAAIALAMQEEFSLRQAKLHVNAPRLMPRPVVRPSGGPEPMDLSSATAAGNQQRRGSTNGPAGAGRPAGDAIERVDIGHAAMKIAAPSESQSHCKKQDDKPNLVILKKEFVDELIVLELDDKFDMVLGMPWFARHDPVIDWMKRTIVRFGSSSSATESDGPVGAAHAPRGAYGPPPETARNAAVSGHPKRTPTTARVVGRRCGPNQQGLVQSDSRGSRSVRSDAVVSTGNVDTQLVERHSAVRRRGKEDASALGADAASSADGCKRPAPEMLASPRAAGLHDEAVRDQAGLERVRPRVKPAGEYKEQLSTAGPGQEETRGAGLRTRSERRKREKLRKSRSGTETLQAVSAGQTQELETTVETLSVLMRTSIGLQYKKMRLDNPPTLASELMSLPVTSWKRFARDLHDGRIEQICILSDVERMTCEAEELNQLISEGADALSAKSKKERFDEQGWDSLKASPFYKVLREYKDVLPDDIPAELPQDKGVQHEIDLVPGTKYCVTRQWPLPREQVKAIDDFFESRRNAGQVRESKSPHSAPTFCVKKPQGGWRIVHAYNKLNDATVPAQTPIPRKDVIIDSMTSSTIFSTLDLRDGFYRILMRESDIPFMAVSTPSGMLWEWLVMPQGLKNAPSTFNRCVTHLLRSVRDFAPSYFDDVFIHSRAVNGKSDVEMHTEHLRKLLELMRKHKLYANLKKCIFGATEIPVLGCLVGKNGVRPDPGKVRVINEWPTPSNVKELRQFLGLATYLCKYVSNYAGKIRPLSQLLKKEAAWEWTADCQQAFEVVKQGLTEAPILAVADQDRPFHVVEYKPGRLNVVADALSRRPDYAVQEADANAVGVVRTTTPSSSLLDEVKAAYAHDADAKQLVEYFSTPSDKSRQKLAKHLRARVHRYRVHNGLLLYSAVDDNADRIVVPDDHELKLKITYEYHDAPTSGHPGREKTYLLLTRDFYWSHQYKWVRKYVRACEVCQRVKPAPNSQAPLQSLPTPSECWQSISMDFVFGLPQDNKRRTGIVVFVDRFSKMLHLAAVPAEVTAKQTLSMSTADHPHTDGQTERVNRVLVDTMKSYAHSFHQWSDCLPMAEFAINNSVHVSTGHMPFYENAVRHPRVPSALGAVAPSLSVGRISG</sequence>
<dbReference type="InterPro" id="IPR000477">
    <property type="entry name" value="RT_dom"/>
</dbReference>
<dbReference type="Gene3D" id="3.30.420.10">
    <property type="entry name" value="Ribonuclease H-like superfamily/Ribonuclease H"/>
    <property type="match status" value="2"/>
</dbReference>
<dbReference type="GO" id="GO:0003676">
    <property type="term" value="F:nucleic acid binding"/>
    <property type="evidence" value="ECO:0007669"/>
    <property type="project" value="InterPro"/>
</dbReference>
<keyword evidence="1" id="KW-0808">Transferase</keyword>
<dbReference type="FunFam" id="3.30.70.270:FF:000063">
    <property type="entry name" value="Zinc knuckle domaincontaining protein"/>
    <property type="match status" value="1"/>
</dbReference>
<dbReference type="InterPro" id="IPR021109">
    <property type="entry name" value="Peptidase_aspartic_dom_sf"/>
</dbReference>
<dbReference type="PANTHER" id="PTHR37984:SF5">
    <property type="entry name" value="PROTEIN NYNRIN-LIKE"/>
    <property type="match status" value="1"/>
</dbReference>